<dbReference type="InterPro" id="IPR040557">
    <property type="entry name" value="VIP1_N"/>
</dbReference>
<keyword evidence="5" id="KW-0597">Phosphoprotein</keyword>
<evidence type="ECO:0000256" key="12">
    <source>
        <dbReference type="ARBA" id="ARBA00023136"/>
    </source>
</evidence>
<evidence type="ECO:0000256" key="17">
    <source>
        <dbReference type="SAM" id="Phobius"/>
    </source>
</evidence>
<comment type="caution">
    <text evidence="20">The sequence shown here is derived from an EMBL/GenBank/DDBJ whole genome shotgun (WGS) entry which is preliminary data.</text>
</comment>
<evidence type="ECO:0000256" key="4">
    <source>
        <dbReference type="ARBA" id="ARBA00022490"/>
    </source>
</evidence>
<keyword evidence="4 15" id="KW-0963">Cytoplasm</keyword>
<reference evidence="20 21" key="1">
    <citation type="submission" date="2019-03" db="EMBL/GenBank/DDBJ databases">
        <title>Sequencing 23 genomes of Wallemia ichthyophaga.</title>
        <authorList>
            <person name="Gostincar C."/>
        </authorList>
    </citation>
    <scope>NUCLEOTIDE SEQUENCE [LARGE SCALE GENOMIC DNA]</scope>
    <source>
        <strain evidence="20 21">EXF-8621</strain>
    </source>
</reference>
<feature type="transmembrane region" description="Helical" evidence="17">
    <location>
        <begin position="977"/>
        <end position="997"/>
    </location>
</feature>
<dbReference type="InterPro" id="IPR043476">
    <property type="entry name" value="Yro2-like_7TM"/>
</dbReference>
<feature type="transmembrane region" description="Helical" evidence="17">
    <location>
        <begin position="1071"/>
        <end position="1089"/>
    </location>
</feature>
<evidence type="ECO:0000256" key="11">
    <source>
        <dbReference type="ARBA" id="ARBA00022989"/>
    </source>
</evidence>
<dbReference type="EC" id="2.7.4.24" evidence="15"/>
<dbReference type="GO" id="GO:0052723">
    <property type="term" value="F:inositol hexakisphosphate 1-kinase activity"/>
    <property type="evidence" value="ECO:0007669"/>
    <property type="project" value="RHEA"/>
</dbReference>
<dbReference type="Pfam" id="PF18086">
    <property type="entry name" value="PPIP5K2_N"/>
    <property type="match status" value="1"/>
</dbReference>
<dbReference type="PANTHER" id="PTHR12750">
    <property type="entry name" value="DIPHOSPHOINOSITOL PENTAKISPHOSPHATE KINASE"/>
    <property type="match status" value="1"/>
</dbReference>
<evidence type="ECO:0000256" key="13">
    <source>
        <dbReference type="ARBA" id="ARBA00033696"/>
    </source>
</evidence>
<organism evidence="20 21">
    <name type="scientific">Wallemia ichthyophaga</name>
    <dbReference type="NCBI Taxonomy" id="245174"/>
    <lineage>
        <taxon>Eukaryota</taxon>
        <taxon>Fungi</taxon>
        <taxon>Dikarya</taxon>
        <taxon>Basidiomycota</taxon>
        <taxon>Wallemiomycotina</taxon>
        <taxon>Wallemiomycetes</taxon>
        <taxon>Wallemiales</taxon>
        <taxon>Wallemiaceae</taxon>
        <taxon>Wallemia</taxon>
    </lineage>
</organism>
<feature type="compositionally biased region" description="Low complexity" evidence="16">
    <location>
        <begin position="1167"/>
        <end position="1176"/>
    </location>
</feature>
<dbReference type="InterPro" id="IPR029033">
    <property type="entry name" value="His_PPase_superfam"/>
</dbReference>
<dbReference type="GO" id="GO:0016020">
    <property type="term" value="C:membrane"/>
    <property type="evidence" value="ECO:0007669"/>
    <property type="project" value="UniProtKB-SubCell"/>
</dbReference>
<dbReference type="EMBL" id="SPOF01000032">
    <property type="protein sequence ID" value="TIB10302.1"/>
    <property type="molecule type" value="Genomic_DNA"/>
</dbReference>
<dbReference type="FunFam" id="3.30.470.20:FF:000036">
    <property type="entry name" value="Inositol hexakisphosphate and diphosphoinositol-pentakisphosphate kinase"/>
    <property type="match status" value="1"/>
</dbReference>
<evidence type="ECO:0000256" key="1">
    <source>
        <dbReference type="ARBA" id="ARBA00004141"/>
    </source>
</evidence>
<gene>
    <name evidence="20" type="ORF">E3P90_02920</name>
</gene>
<dbReference type="InterPro" id="IPR037446">
    <property type="entry name" value="His_Pase_VIP1"/>
</dbReference>
<evidence type="ECO:0000313" key="21">
    <source>
        <dbReference type="Proteomes" id="UP000306954"/>
    </source>
</evidence>
<feature type="domain" description="ATP-grasp fold RimK-type" evidence="18">
    <location>
        <begin position="198"/>
        <end position="291"/>
    </location>
</feature>
<dbReference type="GO" id="GO:0005856">
    <property type="term" value="C:cytoskeleton"/>
    <property type="evidence" value="ECO:0007669"/>
    <property type="project" value="UniProtKB-SubCell"/>
</dbReference>
<evidence type="ECO:0000256" key="3">
    <source>
        <dbReference type="ARBA" id="ARBA00008130"/>
    </source>
</evidence>
<dbReference type="PANTHER" id="PTHR12750:SF9">
    <property type="entry name" value="INOSITOL HEXAKISPHOSPHATE AND DIPHOSPHOINOSITOL-PENTAKISPHOSPHATE KINASE"/>
    <property type="match status" value="1"/>
</dbReference>
<dbReference type="GO" id="GO:0005524">
    <property type="term" value="F:ATP binding"/>
    <property type="evidence" value="ECO:0007669"/>
    <property type="project" value="UniProtKB-KW"/>
</dbReference>
<dbReference type="Gene3D" id="3.40.50.1240">
    <property type="entry name" value="Phosphoglycerate mutase-like"/>
    <property type="match status" value="1"/>
</dbReference>
<dbReference type="Pfam" id="PF00328">
    <property type="entry name" value="His_Phos_2"/>
    <property type="match status" value="1"/>
</dbReference>
<dbReference type="Gene3D" id="3.30.470.20">
    <property type="entry name" value="ATP-grasp fold, B domain"/>
    <property type="match status" value="1"/>
</dbReference>
<feature type="transmembrane region" description="Helical" evidence="17">
    <location>
        <begin position="930"/>
        <end position="957"/>
    </location>
</feature>
<keyword evidence="10 15" id="KW-0067">ATP-binding</keyword>
<dbReference type="GO" id="GO:0032958">
    <property type="term" value="P:inositol phosphate biosynthetic process"/>
    <property type="evidence" value="ECO:0007669"/>
    <property type="project" value="TreeGrafter"/>
</dbReference>
<dbReference type="SMART" id="SM01021">
    <property type="entry name" value="Bac_rhodopsin"/>
    <property type="match status" value="1"/>
</dbReference>
<keyword evidence="8 15" id="KW-0547">Nucleotide-binding</keyword>
<feature type="transmembrane region" description="Helical" evidence="17">
    <location>
        <begin position="1004"/>
        <end position="1025"/>
    </location>
</feature>
<evidence type="ECO:0000259" key="19">
    <source>
        <dbReference type="Pfam" id="PF18086"/>
    </source>
</evidence>
<feature type="transmembrane region" description="Helical" evidence="17">
    <location>
        <begin position="1031"/>
        <end position="1050"/>
    </location>
</feature>
<dbReference type="SUPFAM" id="SSF56059">
    <property type="entry name" value="Glutathione synthetase ATP-binding domain-like"/>
    <property type="match status" value="1"/>
</dbReference>
<dbReference type="Pfam" id="PF08443">
    <property type="entry name" value="RimK"/>
    <property type="match status" value="1"/>
</dbReference>
<dbReference type="SUPFAM" id="SSF81321">
    <property type="entry name" value="Family A G protein-coupled receptor-like"/>
    <property type="match status" value="1"/>
</dbReference>
<sequence>MRSILNRIMKISNIEICIFGDKVILDEDVENWPLCDYLVSFFSDGFPLDKAIDYVNLRKPVCINDLTMQKLLWDRRLVLSILDSIGVVTAERISVDRDGGPNIDPQLAEALQKDLGLSFPKNPHQPIVKLREDGDAIIIDGIELEKPFVEKPVNGEDHNIHIYFPMSQGGGARKLFRKVGNKSSEYYPEIQEPRYEGSFIYEKFINVDNAEDVKVYTVGPSFVHAETRKSPVVDGIVRRNTDGKEIRYITELTADEKKCATNICKAFKQNICGFDLLRYDDKAFVIDVNGWSFVKGNDYYYDKCAEILSTFCRKTAPKRPLTAVHNGSPRDKGSWKLKANATVVRHADRTPKQKIKFSFQASEKWAQPFIRLLRGATEEVILRRAEQLNYITEAADEAVKLGCNELEKLEQLRIVISKKIGLPGTKAQLKPNFNKNDGITLEKLALVFKWGGEFTHAARYQSRDLGFSFRGDAMIMNKDMLENCKIYSSSERRVLASAEIFAAAFLEDPEKRKEGKEPITHPLIVRKDLLDDSNAGKELMDFVKKKLKTLLRPGEKEKRPQFQWPKDLKGEPVEVVAEIIELMRYHRDVMRSNFETLDVDNIQTRWCCNEHPLLFKERWEKLFSDFCESTTQEKFDPSRISELYDSLKYDSLHNSIFLNTIFRPNGQQDPSDRRLHSLYGHAKALFDLIAPQEYGIEPEEKEKIGILTSLPLLKKIVNDLQEARDAEKGSFSIYFTKESHIHTLVQLVLCSGLPITMPHVPELDYVAHLTLELYERSIGSAHREKEYSIRLALSGGAHTSNVLDSQLDAKHSLNVQPRRQLTHHLDYDYAIQMLSRHFDKDWVFSTTPLEGDALYGIKPDHIEQIREVRLNGGATMSGNQALEQHPFDFVDIHLTKPGSSFQWAVYSFFGASGIAALFLVYFSKRYVRGLWALAFVIFHISFITYYLLASGLGWVAIEAQWPRDDSLEFGGTRQINYPRFVQQILVSPVYLLVLLLGTGANVEIILFGMFTQIYFWVCMLLAALISDQYKWGLFTMGVVLEFNVWAVLLYQGTQALGSRGNIVQTGTYYAAAGWYLIIYLLYIIAAGVSELGNVITVTAEAVFYGVLDLCIQVVLMFVYIPIFASYVPGVGSRGAALEGQELGNQGVSQPYTLPRKEVPSATPTTGIQAQSQSQQYQPPPSQIPQPQQYQQTQPLPPQQEAQQEKVTMPT</sequence>
<keyword evidence="12 17" id="KW-0472">Membrane</keyword>
<evidence type="ECO:0000256" key="9">
    <source>
        <dbReference type="ARBA" id="ARBA00022777"/>
    </source>
</evidence>
<name>A0A4T0H7S6_WALIC</name>
<comment type="similarity">
    <text evidence="2 15">Belongs to the histidine acid phosphatase family. VIP1 subfamily.</text>
</comment>
<dbReference type="InterPro" id="IPR013651">
    <property type="entry name" value="ATP-grasp_RimK-type"/>
</dbReference>
<dbReference type="Gene3D" id="3.40.50.11950">
    <property type="match status" value="1"/>
</dbReference>
<dbReference type="GO" id="GO:0005829">
    <property type="term" value="C:cytosol"/>
    <property type="evidence" value="ECO:0007669"/>
    <property type="project" value="TreeGrafter"/>
</dbReference>
<evidence type="ECO:0000256" key="16">
    <source>
        <dbReference type="SAM" id="MobiDB-lite"/>
    </source>
</evidence>
<comment type="function">
    <text evidence="15">Bifunctional inositol kinase that acts in concert with the IP6K kinases to synthesize the diphosphate group-containing inositol pyrophosphates diphosphoinositol pentakisphosphate, PP-InsP5, and bis-diphosphoinositol tetrakisphosphate, (PP)2-InsP4. PP-InsP5 and (PP)2-InsP4, also respectively called InsP7 and InsP8, may regulate a variety of cellular processes, including apoptosis, vesicle trafficking, cytoskeletal dynamics, and exocytosis. Phosphorylates inositol hexakisphosphate (InsP6).</text>
</comment>
<dbReference type="GO" id="GO:0006020">
    <property type="term" value="P:inositol metabolic process"/>
    <property type="evidence" value="ECO:0007669"/>
    <property type="project" value="TreeGrafter"/>
</dbReference>
<comment type="subcellular location">
    <subcellularLocation>
        <location evidence="15">Cytoplasm</location>
        <location evidence="15">Cytoskeleton</location>
    </subcellularLocation>
    <subcellularLocation>
        <location evidence="1">Membrane</location>
        <topology evidence="1">Multi-pass membrane protein</topology>
    </subcellularLocation>
</comment>
<keyword evidence="11 17" id="KW-1133">Transmembrane helix</keyword>
<feature type="compositionally biased region" description="Low complexity" evidence="16">
    <location>
        <begin position="1184"/>
        <end position="1201"/>
    </location>
</feature>
<evidence type="ECO:0000256" key="14">
    <source>
        <dbReference type="ARBA" id="ARBA00034629"/>
    </source>
</evidence>
<dbReference type="GO" id="GO:0033857">
    <property type="term" value="F:5-diphosphoinositol pentakisphosphate 1-kinase activity"/>
    <property type="evidence" value="ECO:0007669"/>
    <property type="project" value="TreeGrafter"/>
</dbReference>
<evidence type="ECO:0000256" key="7">
    <source>
        <dbReference type="ARBA" id="ARBA00022692"/>
    </source>
</evidence>
<keyword evidence="9 15" id="KW-0418">Kinase</keyword>
<accession>A0A4T0H7S6</accession>
<dbReference type="CDD" id="cd15239">
    <property type="entry name" value="7tm_YRO2_fungal-like"/>
    <property type="match status" value="1"/>
</dbReference>
<evidence type="ECO:0000256" key="5">
    <source>
        <dbReference type="ARBA" id="ARBA00022553"/>
    </source>
</evidence>
<dbReference type="InterPro" id="IPR000560">
    <property type="entry name" value="His_Pase_clade-2"/>
</dbReference>
<dbReference type="SUPFAM" id="SSF53254">
    <property type="entry name" value="Phosphoglycerate mutase-like"/>
    <property type="match status" value="1"/>
</dbReference>
<comment type="similarity">
    <text evidence="3">Belongs to the archaeal/bacterial/fungal opsin family.</text>
</comment>
<evidence type="ECO:0000256" key="2">
    <source>
        <dbReference type="ARBA" id="ARBA00005609"/>
    </source>
</evidence>
<feature type="transmembrane region" description="Helical" evidence="17">
    <location>
        <begin position="903"/>
        <end position="923"/>
    </location>
</feature>
<comment type="catalytic activity">
    <reaction evidence="13">
        <text>5-diphospho-1D-myo-inositol 1,2,3,4,6-pentakisphosphate + ATP + H(+) = 1,5-bis(diphospho)-1D-myo-inositol 2,3,4,6-tetrakisphosphate + ADP</text>
        <dbReference type="Rhea" id="RHEA:10276"/>
        <dbReference type="ChEBI" id="CHEBI:15378"/>
        <dbReference type="ChEBI" id="CHEBI:30616"/>
        <dbReference type="ChEBI" id="CHEBI:58628"/>
        <dbReference type="ChEBI" id="CHEBI:77983"/>
        <dbReference type="ChEBI" id="CHEBI:456216"/>
        <dbReference type="EC" id="2.7.4.24"/>
    </reaction>
    <physiologicalReaction direction="left-to-right" evidence="13">
        <dbReference type="Rhea" id="RHEA:10277"/>
    </physiologicalReaction>
</comment>
<proteinExistence type="inferred from homology"/>
<dbReference type="Proteomes" id="UP000306954">
    <property type="component" value="Unassembled WGS sequence"/>
</dbReference>
<dbReference type="Gene3D" id="1.20.1070.10">
    <property type="entry name" value="Rhodopsin 7-helix transmembrane proteins"/>
    <property type="match status" value="1"/>
</dbReference>
<comment type="catalytic activity">
    <reaction evidence="14">
        <text>1D-myo-inositol hexakisphosphate + ATP = 1-diphospho-1D-myo-inositol 2,3,4,5,6-pentakisphosphate + ADP</text>
        <dbReference type="Rhea" id="RHEA:37459"/>
        <dbReference type="ChEBI" id="CHEBI:30616"/>
        <dbReference type="ChEBI" id="CHEBI:58130"/>
        <dbReference type="ChEBI" id="CHEBI:74946"/>
        <dbReference type="ChEBI" id="CHEBI:456216"/>
        <dbReference type="EC" id="2.7.4.24"/>
    </reaction>
    <physiologicalReaction direction="left-to-right" evidence="14">
        <dbReference type="Rhea" id="RHEA:37460"/>
    </physiologicalReaction>
</comment>
<dbReference type="AlphaFoldDB" id="A0A4T0H7S6"/>
<evidence type="ECO:0000313" key="20">
    <source>
        <dbReference type="EMBL" id="TIB10302.1"/>
    </source>
</evidence>
<evidence type="ECO:0000256" key="10">
    <source>
        <dbReference type="ARBA" id="ARBA00022840"/>
    </source>
</evidence>
<feature type="transmembrane region" description="Helical" evidence="17">
    <location>
        <begin position="1101"/>
        <end position="1124"/>
    </location>
</feature>
<dbReference type="InterPro" id="IPR001425">
    <property type="entry name" value="Arc/bac/fun_rhodopsins"/>
</dbReference>
<evidence type="ECO:0000256" key="8">
    <source>
        <dbReference type="ARBA" id="ARBA00022741"/>
    </source>
</evidence>
<protein>
    <recommendedName>
        <fullName evidence="15">Inositol hexakisphosphate and diphosphoinositol-pentakisphosphate kinase</fullName>
        <ecNumber evidence="15">2.7.4.24</ecNumber>
    </recommendedName>
</protein>
<keyword evidence="7 17" id="KW-0812">Transmembrane</keyword>
<feature type="region of interest" description="Disordered" evidence="16">
    <location>
        <begin position="1148"/>
        <end position="1210"/>
    </location>
</feature>
<evidence type="ECO:0000256" key="15">
    <source>
        <dbReference type="RuleBase" id="RU365032"/>
    </source>
</evidence>
<feature type="domain" description="VIP1 N-terminal" evidence="19">
    <location>
        <begin position="1"/>
        <end position="74"/>
    </location>
</feature>
<evidence type="ECO:0000256" key="6">
    <source>
        <dbReference type="ARBA" id="ARBA00022679"/>
    </source>
</evidence>
<keyword evidence="6 15" id="KW-0808">Transferase</keyword>
<evidence type="ECO:0000259" key="18">
    <source>
        <dbReference type="Pfam" id="PF08443"/>
    </source>
</evidence>